<keyword evidence="5" id="KW-1185">Reference proteome</keyword>
<evidence type="ECO:0000313" key="4">
    <source>
        <dbReference type="EMBL" id="BAC09750.1"/>
    </source>
</evidence>
<reference evidence="4 5" key="1">
    <citation type="journal article" date="2002" name="DNA Res.">
        <title>Complete genome structure of the thermophilic cyanobacterium Thermosynechococcus elongatus BP-1.</title>
        <authorList>
            <person name="Nakamura Y."/>
            <person name="Kaneko T."/>
            <person name="Sato S."/>
            <person name="Ikeuchi M."/>
            <person name="Katoh H."/>
            <person name="Sasamoto S."/>
            <person name="Watanabe A."/>
            <person name="Iriguchi M."/>
            <person name="Kawashima K."/>
            <person name="Kimura T."/>
            <person name="Kishida Y."/>
            <person name="Kiyokawa C."/>
            <person name="Kohara M."/>
            <person name="Matsumoto M."/>
            <person name="Matsuno A."/>
            <person name="Nakazaki N."/>
            <person name="Shimpo S."/>
            <person name="Sugimoto M."/>
            <person name="Takeuchi C."/>
            <person name="Yamada M."/>
            <person name="Tabata S."/>
        </authorList>
    </citation>
    <scope>NUCLEOTIDE SEQUENCE [LARGE SCALE GENOMIC DNA]</scope>
    <source>
        <strain evidence="5">IAM M-273 / NIES-2133 / BP-1</strain>
    </source>
</reference>
<keyword evidence="2" id="KW-0012">Acyltransferase</keyword>
<dbReference type="Pfam" id="PF00583">
    <property type="entry name" value="Acetyltransf_1"/>
    <property type="match status" value="1"/>
</dbReference>
<dbReference type="PROSITE" id="PS51186">
    <property type="entry name" value="GNAT"/>
    <property type="match status" value="1"/>
</dbReference>
<protein>
    <submittedName>
        <fullName evidence="4">Tll2198 protein</fullName>
    </submittedName>
</protein>
<dbReference type="STRING" id="197221.gene:10748809"/>
<evidence type="ECO:0000256" key="2">
    <source>
        <dbReference type="ARBA" id="ARBA00023315"/>
    </source>
</evidence>
<evidence type="ECO:0000256" key="1">
    <source>
        <dbReference type="ARBA" id="ARBA00022679"/>
    </source>
</evidence>
<dbReference type="PANTHER" id="PTHR43420:SF12">
    <property type="entry name" value="N-ACETYLTRANSFERASE DOMAIN-CONTAINING PROTEIN"/>
    <property type="match status" value="1"/>
</dbReference>
<dbReference type="KEGG" id="tel:tll2198"/>
<keyword evidence="1" id="KW-0808">Transferase</keyword>
<evidence type="ECO:0000313" key="5">
    <source>
        <dbReference type="Proteomes" id="UP000000440"/>
    </source>
</evidence>
<name>Q8DGW4_THEVB</name>
<dbReference type="Gene3D" id="3.40.630.30">
    <property type="match status" value="1"/>
</dbReference>
<dbReference type="Proteomes" id="UP000000440">
    <property type="component" value="Chromosome"/>
</dbReference>
<evidence type="ECO:0000259" key="3">
    <source>
        <dbReference type="PROSITE" id="PS51186"/>
    </source>
</evidence>
<dbReference type="AlphaFoldDB" id="Q8DGW4"/>
<dbReference type="EMBL" id="BA000039">
    <property type="protein sequence ID" value="BAC09750.1"/>
    <property type="molecule type" value="Genomic_DNA"/>
</dbReference>
<dbReference type="SUPFAM" id="SSF55729">
    <property type="entry name" value="Acyl-CoA N-acyltransferases (Nat)"/>
    <property type="match status" value="1"/>
</dbReference>
<gene>
    <name evidence="4" type="ordered locus">tll2198</name>
</gene>
<accession>Q8DGW4</accession>
<dbReference type="PATRIC" id="fig|197221.4.peg.2305"/>
<dbReference type="EnsemblBacteria" id="BAC09750">
    <property type="protein sequence ID" value="BAC09750"/>
    <property type="gene ID" value="BAC09750"/>
</dbReference>
<organism evidence="4 5">
    <name type="scientific">Thermosynechococcus vestitus (strain NIES-2133 / IAM M-273 / BP-1)</name>
    <dbReference type="NCBI Taxonomy" id="197221"/>
    <lineage>
        <taxon>Bacteria</taxon>
        <taxon>Bacillati</taxon>
        <taxon>Cyanobacteriota</taxon>
        <taxon>Cyanophyceae</taxon>
        <taxon>Acaryochloridales</taxon>
        <taxon>Thermosynechococcaceae</taxon>
        <taxon>Thermosynechococcus</taxon>
    </lineage>
</organism>
<dbReference type="InterPro" id="IPR000182">
    <property type="entry name" value="GNAT_dom"/>
</dbReference>
<dbReference type="PANTHER" id="PTHR43420">
    <property type="entry name" value="ACETYLTRANSFERASE"/>
    <property type="match status" value="1"/>
</dbReference>
<dbReference type="CDD" id="cd04301">
    <property type="entry name" value="NAT_SF"/>
    <property type="match status" value="1"/>
</dbReference>
<dbReference type="eggNOG" id="COG0456">
    <property type="taxonomic scope" value="Bacteria"/>
</dbReference>
<feature type="domain" description="N-acetyltransferase" evidence="3">
    <location>
        <begin position="1"/>
        <end position="91"/>
    </location>
</feature>
<dbReference type="GO" id="GO:0016747">
    <property type="term" value="F:acyltransferase activity, transferring groups other than amino-acyl groups"/>
    <property type="evidence" value="ECO:0007669"/>
    <property type="project" value="InterPro"/>
</dbReference>
<dbReference type="InterPro" id="IPR050680">
    <property type="entry name" value="YpeA/RimI_acetyltransf"/>
</dbReference>
<proteinExistence type="predicted"/>
<sequence length="107" mass="12717">MISKAPWVYGYMNWLGIHPQYQRRGIADKLVDKLIEPMIEEGARFMLVDTDPANTAAVKFFTPKGFGHPRQHVFFSLNLTKDEIYGRLIAYERDRSERLTYRRPRRR</sequence>
<dbReference type="InterPro" id="IPR016181">
    <property type="entry name" value="Acyl_CoA_acyltransferase"/>
</dbReference>